<evidence type="ECO:0000313" key="11">
    <source>
        <dbReference type="Proteomes" id="UP000030341"/>
    </source>
</evidence>
<dbReference type="InterPro" id="IPR022313">
    <property type="entry name" value="Phe/His_NH3-lyase_AS"/>
</dbReference>
<comment type="pathway">
    <text evidence="1 8">Amino-acid degradation; L-histidine degradation into L-glutamate; N-formimidoyl-L-glutamate from L-histidine: step 1/3.</text>
</comment>
<dbReference type="OrthoDB" id="9806955at2"/>
<evidence type="ECO:0000313" key="10">
    <source>
        <dbReference type="EMBL" id="AIY66508.1"/>
    </source>
</evidence>
<dbReference type="Proteomes" id="UP000030341">
    <property type="component" value="Chromosome 2"/>
</dbReference>
<dbReference type="RefSeq" id="WP_040134779.1">
    <property type="nucleotide sequence ID" value="NZ_CP009889.1"/>
</dbReference>
<reference evidence="10 11" key="1">
    <citation type="submission" date="2014-11" db="EMBL/GenBank/DDBJ databases">
        <title>Complete Genome Sequence of Pseudoalteromonas sp. Strain OCN003 Isolated from Kaneohe Bay, Oahu, Hawaii.</title>
        <authorList>
            <person name="Beurmann S."/>
            <person name="Videau P."/>
            <person name="Ushijima B."/>
            <person name="Smith A.M."/>
            <person name="Aeby G.S."/>
            <person name="Callahan S.M."/>
            <person name="Belcaid M."/>
        </authorList>
    </citation>
    <scope>NUCLEOTIDE SEQUENCE [LARGE SCALE GENOMIC DNA]</scope>
    <source>
        <strain evidence="10 11">OCN003</strain>
    </source>
</reference>
<evidence type="ECO:0000256" key="4">
    <source>
        <dbReference type="ARBA" id="ARBA00023239"/>
    </source>
</evidence>
<dbReference type="AlphaFoldDB" id="A0A0A7EIX9"/>
<keyword evidence="4 7" id="KW-0456">Lyase</keyword>
<dbReference type="PANTHER" id="PTHR10362">
    <property type="entry name" value="HISTIDINE AMMONIA-LYASE"/>
    <property type="match status" value="1"/>
</dbReference>
<dbReference type="InterPro" id="IPR024083">
    <property type="entry name" value="Fumarase/histidase_N"/>
</dbReference>
<proteinExistence type="inferred from homology"/>
<evidence type="ECO:0000256" key="7">
    <source>
        <dbReference type="RuleBase" id="RU003954"/>
    </source>
</evidence>
<comment type="catalytic activity">
    <reaction evidence="5 8">
        <text>L-histidine = trans-urocanate + NH4(+)</text>
        <dbReference type="Rhea" id="RHEA:21232"/>
        <dbReference type="ChEBI" id="CHEBI:17771"/>
        <dbReference type="ChEBI" id="CHEBI:28938"/>
        <dbReference type="ChEBI" id="CHEBI:57595"/>
        <dbReference type="EC" id="4.3.1.3"/>
    </reaction>
</comment>
<gene>
    <name evidence="10" type="ORF">OM33_15255</name>
</gene>
<dbReference type="NCBIfam" id="NF006871">
    <property type="entry name" value="PRK09367.1"/>
    <property type="match status" value="1"/>
</dbReference>
<dbReference type="CDD" id="cd00332">
    <property type="entry name" value="PAL-HAL"/>
    <property type="match status" value="1"/>
</dbReference>
<protein>
    <recommendedName>
        <fullName evidence="2 6">Histidine ammonia-lyase</fullName>
        <ecNumber evidence="2 6">4.3.1.3</ecNumber>
    </recommendedName>
</protein>
<dbReference type="InterPro" id="IPR001106">
    <property type="entry name" value="Aromatic_Lyase"/>
</dbReference>
<dbReference type="Gene3D" id="1.10.275.10">
    <property type="entry name" value="Fumarase/aspartase (N-terminal domain)"/>
    <property type="match status" value="1"/>
</dbReference>
<evidence type="ECO:0000256" key="5">
    <source>
        <dbReference type="ARBA" id="ARBA00049269"/>
    </source>
</evidence>
<dbReference type="InterPro" id="IPR008948">
    <property type="entry name" value="L-Aspartase-like"/>
</dbReference>
<dbReference type="HOGENOM" id="CLU_014801_4_0_6"/>
<keyword evidence="3 8" id="KW-0369">Histidine metabolism</keyword>
<dbReference type="GO" id="GO:0019556">
    <property type="term" value="P:L-histidine catabolic process to glutamate and formamide"/>
    <property type="evidence" value="ECO:0007669"/>
    <property type="project" value="UniProtKB-UniPathway"/>
</dbReference>
<dbReference type="FunFam" id="1.10.275.10:FF:000005">
    <property type="entry name" value="Histidine ammonia-lyase"/>
    <property type="match status" value="1"/>
</dbReference>
<dbReference type="GO" id="GO:0019557">
    <property type="term" value="P:L-histidine catabolic process to glutamate and formate"/>
    <property type="evidence" value="ECO:0007669"/>
    <property type="project" value="UniProtKB-UniPathway"/>
</dbReference>
<dbReference type="InterPro" id="IPR005921">
    <property type="entry name" value="HutH"/>
</dbReference>
<dbReference type="EMBL" id="CP009889">
    <property type="protein sequence ID" value="AIY66508.1"/>
    <property type="molecule type" value="Genomic_DNA"/>
</dbReference>
<dbReference type="Gene3D" id="1.20.200.10">
    <property type="entry name" value="Fumarase/aspartase (Central domain)"/>
    <property type="match status" value="1"/>
</dbReference>
<dbReference type="NCBIfam" id="TIGR01225">
    <property type="entry name" value="hutH"/>
    <property type="match status" value="1"/>
</dbReference>
<organism evidence="10 11">
    <name type="scientific">Pseudoalteromonas piratica</name>
    <dbReference type="NCBI Taxonomy" id="1348114"/>
    <lineage>
        <taxon>Bacteria</taxon>
        <taxon>Pseudomonadati</taxon>
        <taxon>Pseudomonadota</taxon>
        <taxon>Gammaproteobacteria</taxon>
        <taxon>Alteromonadales</taxon>
        <taxon>Pseudoalteromonadaceae</taxon>
        <taxon>Pseudoalteromonas</taxon>
    </lineage>
</organism>
<comment type="subcellular location">
    <subcellularLocation>
        <location evidence="9">Cytoplasm</location>
    </subcellularLocation>
</comment>
<evidence type="ECO:0000256" key="3">
    <source>
        <dbReference type="ARBA" id="ARBA00022808"/>
    </source>
</evidence>
<dbReference type="STRING" id="1348114.OM33_15255"/>
<keyword evidence="11" id="KW-1185">Reference proteome</keyword>
<dbReference type="GO" id="GO:0004397">
    <property type="term" value="F:histidine ammonia-lyase activity"/>
    <property type="evidence" value="ECO:0007669"/>
    <property type="project" value="UniProtKB-UniRule"/>
</dbReference>
<evidence type="ECO:0000256" key="2">
    <source>
        <dbReference type="ARBA" id="ARBA00012994"/>
    </source>
</evidence>
<comment type="similarity">
    <text evidence="7">Belongs to the PAL/histidase family.</text>
</comment>
<dbReference type="UniPathway" id="UPA00379">
    <property type="reaction ID" value="UER00549"/>
</dbReference>
<dbReference type="Pfam" id="PF00221">
    <property type="entry name" value="Lyase_aromatic"/>
    <property type="match status" value="1"/>
</dbReference>
<evidence type="ECO:0000256" key="9">
    <source>
        <dbReference type="RuleBase" id="RU004480"/>
    </source>
</evidence>
<sequence length="499" mass="54226">MTFKYGVDRLNIDIVNGIADGSVKAELSQEAIDKINTSRQRVDKMAASDKAVYGINTGFGPLCDTQITPEETNLLQKNLLITHAVGVGNPIAKSISKLMLITKVHALSQGFSGIRLETVERMLKFIELDLIPVVPEQGSVGASGDLAPLSHLFLPLLGEGEFWVGDDIVPAAKALADNGLEPMDLHAKEGLALINGTQFILSHGITGLTKMRYLLDLADVAGAMSIEGMQGSQSPFREELHAIRAFAGNVEVATRMRRLFKDSQNMADHTDCDRVQDPYSLRCIPQVHGASRNAYNHLKELVEIEMNSVTDNPIVISEEEAISGGSFHGQPLAMALDYASIAAAELGNISDRRCYLLLEGLHGLPRLLTTSGGLNSGMMIPQYTTAALVTENKSLCFPPSADSVPTSMGQEDHVSMGSISGRKLNQILGNLEKIFAIELMYAAQAVDFRRPNTCSDIIEQNHALIRTKVAKLEEDRLLKPDIDAMVEFVKSQAFTVTLN</sequence>
<evidence type="ECO:0000256" key="6">
    <source>
        <dbReference type="NCBIfam" id="TIGR01225"/>
    </source>
</evidence>
<dbReference type="eggNOG" id="COG2986">
    <property type="taxonomic scope" value="Bacteria"/>
</dbReference>
<dbReference type="GO" id="GO:0005737">
    <property type="term" value="C:cytoplasm"/>
    <property type="evidence" value="ECO:0007669"/>
    <property type="project" value="UniProtKB-SubCell"/>
</dbReference>
<dbReference type="FunFam" id="1.20.200.10:FF:000003">
    <property type="entry name" value="Histidine ammonia-lyase"/>
    <property type="match status" value="1"/>
</dbReference>
<name>A0A0A7EIX9_9GAMM</name>
<accession>A0A0A7EIX9</accession>
<evidence type="ECO:0000256" key="1">
    <source>
        <dbReference type="ARBA" id="ARBA00005113"/>
    </source>
</evidence>
<dbReference type="EC" id="4.3.1.3" evidence="2 6"/>
<evidence type="ECO:0000256" key="8">
    <source>
        <dbReference type="RuleBase" id="RU004479"/>
    </source>
</evidence>
<dbReference type="PROSITE" id="PS00488">
    <property type="entry name" value="PAL_HISTIDASE"/>
    <property type="match status" value="1"/>
</dbReference>
<dbReference type="KEGG" id="pseo:OM33_15255"/>
<dbReference type="SUPFAM" id="SSF48557">
    <property type="entry name" value="L-aspartase-like"/>
    <property type="match status" value="1"/>
</dbReference>